<sequence length="181" mass="20927">MSYNNANGSYKQFHRSESMPSTIQRLVEMLDHVEERVELLREHASALESERDALLQIISTVKSHKDLEHISEGEKEEIEITTERLLNRTLTVEVNVSTPRNEFQEKALNNVNKLYDELLVTLRSDLSHSKQILQQYINACLSDCKGLFNQKFQAAILECTADDQKRIRKRLEALMQSLPNV</sequence>
<dbReference type="EMBL" id="JABXBU010000015">
    <property type="protein sequence ID" value="KAF8786963.1"/>
    <property type="molecule type" value="Genomic_DNA"/>
</dbReference>
<evidence type="ECO:0000256" key="1">
    <source>
        <dbReference type="SAM" id="Coils"/>
    </source>
</evidence>
<dbReference type="GO" id="GO:0000774">
    <property type="term" value="F:adenyl-nucleotide exchange factor activity"/>
    <property type="evidence" value="ECO:0007669"/>
    <property type="project" value="InterPro"/>
</dbReference>
<dbReference type="OrthoDB" id="6284251at2759"/>
<protein>
    <submittedName>
        <fullName evidence="2">BAG family molecular chaperone regulator 2 like protein</fullName>
    </submittedName>
</protein>
<reference evidence="2" key="2">
    <citation type="submission" date="2020-06" db="EMBL/GenBank/DDBJ databases">
        <authorList>
            <person name="Sheffer M."/>
        </authorList>
    </citation>
    <scope>NUCLEOTIDE SEQUENCE</scope>
</reference>
<dbReference type="OMA" id="LHATKMI"/>
<feature type="coiled-coil region" evidence="1">
    <location>
        <begin position="23"/>
        <end position="50"/>
    </location>
</feature>
<evidence type="ECO:0000313" key="3">
    <source>
        <dbReference type="Proteomes" id="UP000807504"/>
    </source>
</evidence>
<comment type="caution">
    <text evidence="2">The sequence shown here is derived from an EMBL/GenBank/DDBJ whole genome shotgun (WGS) entry which is preliminary data.</text>
</comment>
<dbReference type="Gene3D" id="1.20.58.890">
    <property type="match status" value="1"/>
</dbReference>
<dbReference type="InterPro" id="IPR037689">
    <property type="entry name" value="BAG2"/>
</dbReference>
<name>A0A8T0FDG8_ARGBR</name>
<dbReference type="AlphaFoldDB" id="A0A8T0FDG8"/>
<reference evidence="2" key="1">
    <citation type="journal article" date="2020" name="bioRxiv">
        <title>Chromosome-level reference genome of the European wasp spider Argiope bruennichi: a resource for studies on range expansion and evolutionary adaptation.</title>
        <authorList>
            <person name="Sheffer M.M."/>
            <person name="Hoppe A."/>
            <person name="Krehenwinkel H."/>
            <person name="Uhl G."/>
            <person name="Kuss A.W."/>
            <person name="Jensen L."/>
            <person name="Jensen C."/>
            <person name="Gillespie R.G."/>
            <person name="Hoff K.J."/>
            <person name="Prost S."/>
        </authorList>
    </citation>
    <scope>NUCLEOTIDE SEQUENCE</scope>
</reference>
<dbReference type="GO" id="GO:0050821">
    <property type="term" value="P:protein stabilization"/>
    <property type="evidence" value="ECO:0007669"/>
    <property type="project" value="TreeGrafter"/>
</dbReference>
<accession>A0A8T0FDG8</accession>
<proteinExistence type="predicted"/>
<keyword evidence="3" id="KW-1185">Reference proteome</keyword>
<dbReference type="PANTHER" id="PTHR12334:SF6">
    <property type="entry name" value="BAG FAMILY MOLECULAR CHAPERONE REGULATOR 2"/>
    <property type="match status" value="1"/>
</dbReference>
<keyword evidence="1" id="KW-0175">Coiled coil</keyword>
<gene>
    <name evidence="2" type="ORF">HNY73_008606</name>
</gene>
<evidence type="ECO:0000313" key="2">
    <source>
        <dbReference type="EMBL" id="KAF8786963.1"/>
    </source>
</evidence>
<organism evidence="2 3">
    <name type="scientific">Argiope bruennichi</name>
    <name type="common">Wasp spider</name>
    <name type="synonym">Aranea bruennichi</name>
    <dbReference type="NCBI Taxonomy" id="94029"/>
    <lineage>
        <taxon>Eukaryota</taxon>
        <taxon>Metazoa</taxon>
        <taxon>Ecdysozoa</taxon>
        <taxon>Arthropoda</taxon>
        <taxon>Chelicerata</taxon>
        <taxon>Arachnida</taxon>
        <taxon>Araneae</taxon>
        <taxon>Araneomorphae</taxon>
        <taxon>Entelegynae</taxon>
        <taxon>Araneoidea</taxon>
        <taxon>Araneidae</taxon>
        <taxon>Argiope</taxon>
    </lineage>
</organism>
<dbReference type="PANTHER" id="PTHR12334">
    <property type="entry name" value="BAG FAMILY MOLECULAR CHAPERONE REGULATOR 2"/>
    <property type="match status" value="1"/>
</dbReference>
<dbReference type="Proteomes" id="UP000807504">
    <property type="component" value="Unassembled WGS sequence"/>
</dbReference>
<dbReference type="GO" id="GO:0051087">
    <property type="term" value="F:protein-folding chaperone binding"/>
    <property type="evidence" value="ECO:0007669"/>
    <property type="project" value="InterPro"/>
</dbReference>